<proteinExistence type="predicted"/>
<dbReference type="GeneID" id="139083041"/>
<evidence type="ECO:0000313" key="3">
    <source>
        <dbReference type="RefSeq" id="XP_070473665.1"/>
    </source>
</evidence>
<dbReference type="Proteomes" id="UP001652662">
    <property type="component" value="Chromosome 4"/>
</dbReference>
<reference evidence="3" key="1">
    <citation type="submission" date="2025-08" db="UniProtKB">
        <authorList>
            <consortium name="RefSeq"/>
        </authorList>
    </citation>
    <scope>IDENTIFICATION</scope>
    <source>
        <tissue evidence="3">Blood</tissue>
    </source>
</reference>
<keyword evidence="2" id="KW-1185">Reference proteome</keyword>
<dbReference type="RefSeq" id="XP_070473665.1">
    <property type="nucleotide sequence ID" value="XM_070617564.1"/>
</dbReference>
<organism evidence="2 3">
    <name type="scientific">Equus przewalskii</name>
    <name type="common">Przewalski's horse</name>
    <name type="synonym">Equus caballus przewalskii</name>
    <dbReference type="NCBI Taxonomy" id="9798"/>
    <lineage>
        <taxon>Eukaryota</taxon>
        <taxon>Metazoa</taxon>
        <taxon>Chordata</taxon>
        <taxon>Craniata</taxon>
        <taxon>Vertebrata</taxon>
        <taxon>Euteleostomi</taxon>
        <taxon>Mammalia</taxon>
        <taxon>Eutheria</taxon>
        <taxon>Laurasiatheria</taxon>
        <taxon>Perissodactyla</taxon>
        <taxon>Equidae</taxon>
        <taxon>Equus</taxon>
    </lineage>
</organism>
<evidence type="ECO:0000313" key="2">
    <source>
        <dbReference type="Proteomes" id="UP001652662"/>
    </source>
</evidence>
<feature type="compositionally biased region" description="Low complexity" evidence="1">
    <location>
        <begin position="255"/>
        <end position="269"/>
    </location>
</feature>
<feature type="region of interest" description="Disordered" evidence="1">
    <location>
        <begin position="143"/>
        <end position="278"/>
    </location>
</feature>
<feature type="region of interest" description="Disordered" evidence="1">
    <location>
        <begin position="60"/>
        <end position="114"/>
    </location>
</feature>
<evidence type="ECO:0000256" key="1">
    <source>
        <dbReference type="SAM" id="MobiDB-lite"/>
    </source>
</evidence>
<sequence>MAIAAAAALWNPGGGEGTLKALPRPFPPVPARAKWPEQFLPSRVSCREASESLLSPVKCASRRPARTVSGSGRGRRGACSPRGLAEARWPRGAEDRPGSCLERTPAPRGAWPVHRGRLRNPALTFRGSGAASVVCGHPAAPAGGGGLREGSPLSRGWAPARPVRSASGGRGLGRWRPARAGKGVGRAASCVTGRRGAPQPSQAGDRREARGPGELGHGLGGERKRAPPRRAAPDAQPGRFRPRRLRPLRGGGSSGARCPLGRPLPLTPLRRPPSGEPAQRRCQLCARRAPSASEPGAAAIFWPQVAARAPAALAPGGNGCRPRAGLLVTAAGSTSQGAEGVEA</sequence>
<name>A0ABM4P8Z4_EQUPR</name>
<accession>A0ABM4P8Z4</accession>
<protein>
    <submittedName>
        <fullName evidence="3">Uncharacterized protein</fullName>
    </submittedName>
</protein>
<gene>
    <name evidence="3" type="primary">LOC139083041</name>
</gene>
<feature type="compositionally biased region" description="Basic and acidic residues" evidence="1">
    <location>
        <begin position="88"/>
        <end position="97"/>
    </location>
</feature>